<protein>
    <recommendedName>
        <fullName evidence="4">Apple domain-containing protein</fullName>
    </recommendedName>
</protein>
<evidence type="ECO:0000256" key="1">
    <source>
        <dbReference type="SAM" id="SignalP"/>
    </source>
</evidence>
<dbReference type="OrthoDB" id="5417666at2759"/>
<reference evidence="2 3" key="1">
    <citation type="submission" date="2015-06" db="EMBL/GenBank/DDBJ databases">
        <title>Draft genome of the ant-associated black yeast Phialophora attae CBS 131958.</title>
        <authorList>
            <person name="Moreno L.F."/>
            <person name="Stielow B.J."/>
            <person name="de Hoog S."/>
            <person name="Vicente V.A."/>
            <person name="Weiss V.A."/>
            <person name="de Vries M."/>
            <person name="Cruz L.M."/>
            <person name="Souza E.M."/>
        </authorList>
    </citation>
    <scope>NUCLEOTIDE SEQUENCE [LARGE SCALE GENOMIC DNA]</scope>
    <source>
        <strain evidence="2 3">CBS 131958</strain>
    </source>
</reference>
<dbReference type="GeneID" id="28738949"/>
<organism evidence="2 3">
    <name type="scientific">Cyphellophora attinorum</name>
    <dbReference type="NCBI Taxonomy" id="1664694"/>
    <lineage>
        <taxon>Eukaryota</taxon>
        <taxon>Fungi</taxon>
        <taxon>Dikarya</taxon>
        <taxon>Ascomycota</taxon>
        <taxon>Pezizomycotina</taxon>
        <taxon>Eurotiomycetes</taxon>
        <taxon>Chaetothyriomycetidae</taxon>
        <taxon>Chaetothyriales</taxon>
        <taxon>Cyphellophoraceae</taxon>
        <taxon>Cyphellophora</taxon>
    </lineage>
</organism>
<evidence type="ECO:0000313" key="3">
    <source>
        <dbReference type="Proteomes" id="UP000038010"/>
    </source>
</evidence>
<evidence type="ECO:0008006" key="4">
    <source>
        <dbReference type="Google" id="ProtNLM"/>
    </source>
</evidence>
<evidence type="ECO:0000313" key="2">
    <source>
        <dbReference type="EMBL" id="KPI43652.1"/>
    </source>
</evidence>
<sequence length="370" mass="39447">MKASLVASLVLGAWQAYAFPAALEERAACNKDNLLNAFTNPAHSAEASTFCSAYISVPLTSTSTFRGPDTCTLFTTGYTAIARHPLQLYNLQRLPDPAPATIIYDSASPSPVTVPGGALNYVSPSQHAKVKRDVEEPMITPSPTVDDAAVVELRRRAASAVPLPTWLSTTYPASRISSACSCISPSAAFSTVVSINDYTQVTTATCTDYSSALPVRTYPAYCAPTLQVNAPAPASHANWKVTPNFPTSSKMDCCDACTNVFNCVWWKFDFGSKGDPWAPGQCHYAYYTGNVTYEGTGNVPAICPNGVTQGIDPKSPTNYGRESNLYGTGYNYGACGNAPNLFQSSQDFGYPDNFQGCGNLAVPYYSGTCS</sequence>
<dbReference type="RefSeq" id="XP_018003615.1">
    <property type="nucleotide sequence ID" value="XM_018147069.1"/>
</dbReference>
<name>A0A0N1P2C5_9EURO</name>
<gene>
    <name evidence="2" type="ORF">AB675_6756</name>
</gene>
<dbReference type="VEuPathDB" id="FungiDB:AB675_6756"/>
<feature type="chain" id="PRO_5005879533" description="Apple domain-containing protein" evidence="1">
    <location>
        <begin position="19"/>
        <end position="370"/>
    </location>
</feature>
<dbReference type="Proteomes" id="UP000038010">
    <property type="component" value="Unassembled WGS sequence"/>
</dbReference>
<keyword evidence="3" id="KW-1185">Reference proteome</keyword>
<proteinExistence type="predicted"/>
<feature type="signal peptide" evidence="1">
    <location>
        <begin position="1"/>
        <end position="18"/>
    </location>
</feature>
<dbReference type="AlphaFoldDB" id="A0A0N1P2C5"/>
<dbReference type="EMBL" id="LFJN01000005">
    <property type="protein sequence ID" value="KPI43652.1"/>
    <property type="molecule type" value="Genomic_DNA"/>
</dbReference>
<accession>A0A0N1P2C5</accession>
<comment type="caution">
    <text evidence="2">The sequence shown here is derived from an EMBL/GenBank/DDBJ whole genome shotgun (WGS) entry which is preliminary data.</text>
</comment>
<keyword evidence="1" id="KW-0732">Signal</keyword>